<organism evidence="2 3">
    <name type="scientific">Calidifontibacillus erzurumensis</name>
    <dbReference type="NCBI Taxonomy" id="2741433"/>
    <lineage>
        <taxon>Bacteria</taxon>
        <taxon>Bacillati</taxon>
        <taxon>Bacillota</taxon>
        <taxon>Bacilli</taxon>
        <taxon>Bacillales</taxon>
        <taxon>Bacillaceae</taxon>
        <taxon>Calidifontibacillus/Schinkia group</taxon>
        <taxon>Calidifontibacillus</taxon>
    </lineage>
</organism>
<keyword evidence="3" id="KW-1185">Reference proteome</keyword>
<accession>A0A8J8KBY3</accession>
<reference evidence="2" key="1">
    <citation type="submission" date="2020-06" db="EMBL/GenBank/DDBJ databases">
        <title>A novel thermopfilic bacterium from Erzurum, Turkey.</title>
        <authorList>
            <person name="Adiguzel A."/>
            <person name="Ay H."/>
            <person name="Baltaci M.O."/>
        </authorList>
    </citation>
    <scope>NUCLEOTIDE SEQUENCE</scope>
    <source>
        <strain evidence="2">P2</strain>
    </source>
</reference>
<dbReference type="GO" id="GO:0006777">
    <property type="term" value="P:Mo-molybdopterin cofactor biosynthetic process"/>
    <property type="evidence" value="ECO:0007669"/>
    <property type="project" value="InterPro"/>
</dbReference>
<dbReference type="PANTHER" id="PTHR40072">
    <property type="entry name" value="MOLYBDOPTERIN-GUANINE DINUCLEOTIDE BIOSYNTHESIS ADAPTER PROTEIN-RELATED"/>
    <property type="match status" value="1"/>
</dbReference>
<feature type="domain" description="Molybdopterin-guanine dinucleotide biosynthesis protein B (MobB)" evidence="1">
    <location>
        <begin position="14"/>
        <end position="147"/>
    </location>
</feature>
<dbReference type="NCBIfam" id="TIGR00176">
    <property type="entry name" value="mobB"/>
    <property type="match status" value="1"/>
</dbReference>
<dbReference type="Gene3D" id="3.40.50.300">
    <property type="entry name" value="P-loop containing nucleotide triphosphate hydrolases"/>
    <property type="match status" value="1"/>
</dbReference>
<evidence type="ECO:0000313" key="3">
    <source>
        <dbReference type="Proteomes" id="UP000625804"/>
    </source>
</evidence>
<evidence type="ECO:0000259" key="1">
    <source>
        <dbReference type="Pfam" id="PF03205"/>
    </source>
</evidence>
<dbReference type="PANTHER" id="PTHR40072:SF1">
    <property type="entry name" value="MOLYBDOPTERIN-GUANINE DINUCLEOTIDE BIOSYNTHESIS ADAPTER PROTEIN"/>
    <property type="match status" value="1"/>
</dbReference>
<dbReference type="CDD" id="cd03116">
    <property type="entry name" value="MobB"/>
    <property type="match status" value="1"/>
</dbReference>
<sequence>MNWNGNEEKKIERVLQIVGYQNSGKTTLMEKLIASLTNKGFTIGTIKHHGHGGFPKTFDVGKDTDKHRKAGAAFVSVEGDGLLQIQAFNRQGWTLEKIVSAYNQWPLDIILIEGYKQEPYPKIVLLRTKEDEVLLKQLTNIKAVICWYKPFHPEIIGVPAFHIDDENDYIAWIISYFERIDSFE</sequence>
<dbReference type="GO" id="GO:0005525">
    <property type="term" value="F:GTP binding"/>
    <property type="evidence" value="ECO:0007669"/>
    <property type="project" value="InterPro"/>
</dbReference>
<dbReference type="Pfam" id="PF03205">
    <property type="entry name" value="MobB"/>
    <property type="match status" value="1"/>
</dbReference>
<proteinExistence type="predicted"/>
<gene>
    <name evidence="2" type="primary">mobB</name>
    <name evidence="2" type="ORF">HR057_06930</name>
</gene>
<dbReference type="InterPro" id="IPR052539">
    <property type="entry name" value="MGD_biosynthesis_adapter"/>
</dbReference>
<name>A0A8J8KBY3_9BACI</name>
<dbReference type="AlphaFoldDB" id="A0A8J8KBY3"/>
<comment type="caution">
    <text evidence="2">The sequence shown here is derived from an EMBL/GenBank/DDBJ whole genome shotgun (WGS) entry which is preliminary data.</text>
</comment>
<dbReference type="Proteomes" id="UP000625804">
    <property type="component" value="Unassembled WGS sequence"/>
</dbReference>
<dbReference type="InterPro" id="IPR027417">
    <property type="entry name" value="P-loop_NTPase"/>
</dbReference>
<dbReference type="InterPro" id="IPR004435">
    <property type="entry name" value="MobB_dom"/>
</dbReference>
<dbReference type="RefSeq" id="WP_173730703.1">
    <property type="nucleotide sequence ID" value="NZ_JABTTE010000006.1"/>
</dbReference>
<dbReference type="SUPFAM" id="SSF52540">
    <property type="entry name" value="P-loop containing nucleoside triphosphate hydrolases"/>
    <property type="match status" value="1"/>
</dbReference>
<evidence type="ECO:0000313" key="2">
    <source>
        <dbReference type="EMBL" id="NSL51503.1"/>
    </source>
</evidence>
<dbReference type="EMBL" id="JABTTE010000006">
    <property type="protein sequence ID" value="NSL51503.1"/>
    <property type="molecule type" value="Genomic_DNA"/>
</dbReference>
<protein>
    <submittedName>
        <fullName evidence="2">Molybdopterin-guanine dinucleotide biosynthesis protein B</fullName>
    </submittedName>
</protein>